<keyword evidence="2" id="KW-0812">Transmembrane</keyword>
<dbReference type="AlphaFoldDB" id="A0A382CYZ2"/>
<evidence type="ECO:0000313" key="3">
    <source>
        <dbReference type="EMBL" id="SVB31089.1"/>
    </source>
</evidence>
<accession>A0A382CYZ2</accession>
<feature type="coiled-coil region" evidence="1">
    <location>
        <begin position="48"/>
        <end position="82"/>
    </location>
</feature>
<feature type="transmembrane region" description="Helical" evidence="2">
    <location>
        <begin position="12"/>
        <end position="32"/>
    </location>
</feature>
<keyword evidence="2" id="KW-1133">Transmembrane helix</keyword>
<evidence type="ECO:0000256" key="2">
    <source>
        <dbReference type="SAM" id="Phobius"/>
    </source>
</evidence>
<protein>
    <submittedName>
        <fullName evidence="3">Uncharacterized protein</fullName>
    </submittedName>
</protein>
<name>A0A382CYZ2_9ZZZZ</name>
<evidence type="ECO:0000256" key="1">
    <source>
        <dbReference type="SAM" id="Coils"/>
    </source>
</evidence>
<reference evidence="3" key="1">
    <citation type="submission" date="2018-05" db="EMBL/GenBank/DDBJ databases">
        <authorList>
            <person name="Lanie J.A."/>
            <person name="Ng W.-L."/>
            <person name="Kazmierczak K.M."/>
            <person name="Andrzejewski T.M."/>
            <person name="Davidsen T.M."/>
            <person name="Wayne K.J."/>
            <person name="Tettelin H."/>
            <person name="Glass J.I."/>
            <person name="Rusch D."/>
            <person name="Podicherti R."/>
            <person name="Tsui H.-C.T."/>
            <person name="Winkler M.E."/>
        </authorList>
    </citation>
    <scope>NUCLEOTIDE SEQUENCE</scope>
</reference>
<sequence>MNEERYWNIKLLNKWFAISSVIFFVSMIWMFIDDNDDDFKTYQRAFRKMEIKISEEQLEKELEEVKNERIGFEEQLSIAQQSFDGKDKDLVQAVSSLEQIEAIFYKANMNFLMQKSISDAKKYKYETARLHGEGDEHLEIEKEYFGLLDE</sequence>
<organism evidence="3">
    <name type="scientific">marine metagenome</name>
    <dbReference type="NCBI Taxonomy" id="408172"/>
    <lineage>
        <taxon>unclassified sequences</taxon>
        <taxon>metagenomes</taxon>
        <taxon>ecological metagenomes</taxon>
    </lineage>
</organism>
<keyword evidence="2" id="KW-0472">Membrane</keyword>
<gene>
    <name evidence="3" type="ORF">METZ01_LOCUS183943</name>
</gene>
<feature type="non-terminal residue" evidence="3">
    <location>
        <position position="150"/>
    </location>
</feature>
<keyword evidence="1" id="KW-0175">Coiled coil</keyword>
<dbReference type="EMBL" id="UINC01036708">
    <property type="protein sequence ID" value="SVB31089.1"/>
    <property type="molecule type" value="Genomic_DNA"/>
</dbReference>
<proteinExistence type="predicted"/>